<evidence type="ECO:0000256" key="1">
    <source>
        <dbReference type="ARBA" id="ARBA00004389"/>
    </source>
</evidence>
<comment type="similarity">
    <text evidence="3">Belongs to the glycosyltransferase 2 family.</text>
</comment>
<name>A0A7H9AY91_ZYGMR</name>
<evidence type="ECO:0000313" key="15">
    <source>
        <dbReference type="EMBL" id="QLG71084.1"/>
    </source>
</evidence>
<evidence type="ECO:0000256" key="7">
    <source>
        <dbReference type="ARBA" id="ARBA00022692"/>
    </source>
</evidence>
<dbReference type="RefSeq" id="XP_037142812.1">
    <property type="nucleotide sequence ID" value="XM_037286917.1"/>
</dbReference>
<evidence type="ECO:0000256" key="8">
    <source>
        <dbReference type="ARBA" id="ARBA00022824"/>
    </source>
</evidence>
<dbReference type="Gene3D" id="3.90.550.10">
    <property type="entry name" value="Spore Coat Polysaccharide Biosynthesis Protein SpsA, Chain A"/>
    <property type="match status" value="1"/>
</dbReference>
<feature type="transmembrane region" description="Helical" evidence="13">
    <location>
        <begin position="18"/>
        <end position="37"/>
    </location>
</feature>
<sequence length="338" mass="37959">MTAGICWGYINDVNAFKLLATLVTVAVASMYSLVYLLSHTPREPFSEELQSITVDENGDRLTTELVAVNSATHHASEGILLSVVVPSYNETGRILLMLTEAIKYLESAFPQKWEIIIVDDGSRDGTTDYCLKQAHEQFKLRAGELRVIHFIKNRGKGGAVRQGMLHIRGKYGLFADADGASKFSDVEKLLESVKKLEKNETGKDKAAVAIGSRAHMINTDAVVKRSVIRNFLMYGLHTLVFVFGIRSIKDTQCGFKLFNKAAIEQIFPYLHTEGWIFDVEILMLAIRKLIPIVEVPISWHEVDGSKMELARDSINMAKDLVVIRMAYILGIYKDYRKI</sequence>
<evidence type="ECO:0000256" key="4">
    <source>
        <dbReference type="ARBA" id="ARBA00012583"/>
    </source>
</evidence>
<keyword evidence="10 13" id="KW-1133">Transmembrane helix</keyword>
<evidence type="ECO:0000256" key="10">
    <source>
        <dbReference type="ARBA" id="ARBA00022989"/>
    </source>
</evidence>
<dbReference type="InterPro" id="IPR001173">
    <property type="entry name" value="Glyco_trans_2-like"/>
</dbReference>
<evidence type="ECO:0000256" key="2">
    <source>
        <dbReference type="ARBA" id="ARBA00004922"/>
    </source>
</evidence>
<evidence type="ECO:0000256" key="13">
    <source>
        <dbReference type="SAM" id="Phobius"/>
    </source>
</evidence>
<keyword evidence="6" id="KW-0808">Transferase</keyword>
<feature type="domain" description="Glycosyltransferase 2-like" evidence="14">
    <location>
        <begin position="82"/>
        <end position="266"/>
    </location>
</feature>
<reference evidence="15 16" key="1">
    <citation type="submission" date="2020-07" db="EMBL/GenBank/DDBJ databases">
        <title>The yeast mating-type switching endonuclease HO is a domesticated member of an unorthodox homing genetic element family.</title>
        <authorList>
            <person name="Coughlan A.Y."/>
            <person name="Lombardi L."/>
            <person name="Braun-Galleani S."/>
            <person name="Martos A.R."/>
            <person name="Galeote V."/>
            <person name="Bigey F."/>
            <person name="Dequin S."/>
            <person name="Byrne K.P."/>
            <person name="Wolfe K.H."/>
        </authorList>
    </citation>
    <scope>NUCLEOTIDE SEQUENCE [LARGE SCALE GENOMIC DNA]</scope>
    <source>
        <strain evidence="15 16">NRRL Y-6702</strain>
    </source>
</reference>
<dbReference type="Pfam" id="PF00535">
    <property type="entry name" value="Glycos_transf_2"/>
    <property type="match status" value="1"/>
</dbReference>
<dbReference type="GO" id="GO:0004581">
    <property type="term" value="F:dolichyl-phosphate beta-glucosyltransferase activity"/>
    <property type="evidence" value="ECO:0007669"/>
    <property type="project" value="UniProtKB-EC"/>
</dbReference>
<keyword evidence="16" id="KW-1185">Reference proteome</keyword>
<dbReference type="PANTHER" id="PTHR10859">
    <property type="entry name" value="GLYCOSYL TRANSFERASE"/>
    <property type="match status" value="1"/>
</dbReference>
<dbReference type="AlphaFoldDB" id="A0A7H9AY91"/>
<gene>
    <name evidence="15" type="ORF">HG535_0B01220</name>
</gene>
<evidence type="ECO:0000256" key="12">
    <source>
        <dbReference type="ARBA" id="ARBA00045097"/>
    </source>
</evidence>
<evidence type="ECO:0000256" key="5">
    <source>
        <dbReference type="ARBA" id="ARBA00022676"/>
    </source>
</evidence>
<dbReference type="EC" id="2.4.1.117" evidence="4"/>
<evidence type="ECO:0000256" key="9">
    <source>
        <dbReference type="ARBA" id="ARBA00022968"/>
    </source>
</evidence>
<evidence type="ECO:0000313" key="16">
    <source>
        <dbReference type="Proteomes" id="UP000509704"/>
    </source>
</evidence>
<accession>A0A7H9AY91</accession>
<dbReference type="FunFam" id="3.90.550.10:FF:000169">
    <property type="entry name" value="Dolichyl-phosphate beta-glucosyltransferase"/>
    <property type="match status" value="1"/>
</dbReference>
<proteinExistence type="inferred from homology"/>
<keyword evidence="8" id="KW-0256">Endoplasmic reticulum</keyword>
<dbReference type="EMBL" id="CP058605">
    <property type="protein sequence ID" value="QLG71084.1"/>
    <property type="molecule type" value="Genomic_DNA"/>
</dbReference>
<protein>
    <recommendedName>
        <fullName evidence="4">dolichyl-phosphate beta-glucosyltransferase</fullName>
        <ecNumber evidence="4">2.4.1.117</ecNumber>
    </recommendedName>
</protein>
<evidence type="ECO:0000256" key="6">
    <source>
        <dbReference type="ARBA" id="ARBA00022679"/>
    </source>
</evidence>
<dbReference type="GO" id="GO:0005789">
    <property type="term" value="C:endoplasmic reticulum membrane"/>
    <property type="evidence" value="ECO:0007669"/>
    <property type="project" value="UniProtKB-SubCell"/>
</dbReference>
<comment type="subcellular location">
    <subcellularLocation>
        <location evidence="1">Endoplasmic reticulum membrane</location>
        <topology evidence="1">Single-pass membrane protein</topology>
    </subcellularLocation>
</comment>
<dbReference type="PANTHER" id="PTHR10859:SF91">
    <property type="entry name" value="DOLICHYL-PHOSPHATE BETA-GLUCOSYLTRANSFERASE"/>
    <property type="match status" value="1"/>
</dbReference>
<evidence type="ECO:0000259" key="14">
    <source>
        <dbReference type="Pfam" id="PF00535"/>
    </source>
</evidence>
<dbReference type="SUPFAM" id="SSF53448">
    <property type="entry name" value="Nucleotide-diphospho-sugar transferases"/>
    <property type="match status" value="1"/>
</dbReference>
<keyword evidence="9" id="KW-0735">Signal-anchor</keyword>
<keyword evidence="11 13" id="KW-0472">Membrane</keyword>
<keyword evidence="7 13" id="KW-0812">Transmembrane</keyword>
<dbReference type="CDD" id="cd04188">
    <property type="entry name" value="DPG_synthase"/>
    <property type="match status" value="1"/>
</dbReference>
<comment type="pathway">
    <text evidence="2">Protein modification; protein glycosylation.</text>
</comment>
<dbReference type="KEGG" id="zmk:HG535_0B01220"/>
<dbReference type="GeneID" id="59234745"/>
<evidence type="ECO:0000256" key="11">
    <source>
        <dbReference type="ARBA" id="ARBA00023136"/>
    </source>
</evidence>
<dbReference type="InterPro" id="IPR035518">
    <property type="entry name" value="DPG_synthase"/>
</dbReference>
<dbReference type="Proteomes" id="UP000509704">
    <property type="component" value="Chromosome 2"/>
</dbReference>
<dbReference type="InterPro" id="IPR029044">
    <property type="entry name" value="Nucleotide-diphossugar_trans"/>
</dbReference>
<dbReference type="OrthoDB" id="3784at2759"/>
<organism evidence="15 16">
    <name type="scientific">Zygotorulaspora mrakii</name>
    <name type="common">Zygosaccharomyces mrakii</name>
    <dbReference type="NCBI Taxonomy" id="42260"/>
    <lineage>
        <taxon>Eukaryota</taxon>
        <taxon>Fungi</taxon>
        <taxon>Dikarya</taxon>
        <taxon>Ascomycota</taxon>
        <taxon>Saccharomycotina</taxon>
        <taxon>Saccharomycetes</taxon>
        <taxon>Saccharomycetales</taxon>
        <taxon>Saccharomycetaceae</taxon>
        <taxon>Zygotorulaspora</taxon>
    </lineage>
</organism>
<evidence type="ECO:0000256" key="3">
    <source>
        <dbReference type="ARBA" id="ARBA00006739"/>
    </source>
</evidence>
<dbReference type="GO" id="GO:0006487">
    <property type="term" value="P:protein N-linked glycosylation"/>
    <property type="evidence" value="ECO:0007669"/>
    <property type="project" value="TreeGrafter"/>
</dbReference>
<keyword evidence="5" id="KW-0328">Glycosyltransferase</keyword>
<comment type="catalytic activity">
    <reaction evidence="12">
        <text>a di-trans,poly-cis-dolichyl phosphate + UDP-alpha-D-glucose = a di-trans,poly-cis-dolichyl beta-D-glucosyl phosphate + UDP</text>
        <dbReference type="Rhea" id="RHEA:15401"/>
        <dbReference type="Rhea" id="RHEA-COMP:19498"/>
        <dbReference type="Rhea" id="RHEA-COMP:19502"/>
        <dbReference type="ChEBI" id="CHEBI:57525"/>
        <dbReference type="ChEBI" id="CHEBI:57683"/>
        <dbReference type="ChEBI" id="CHEBI:58223"/>
        <dbReference type="ChEBI" id="CHEBI:58885"/>
        <dbReference type="EC" id="2.4.1.117"/>
    </reaction>
    <physiologicalReaction direction="left-to-right" evidence="12">
        <dbReference type="Rhea" id="RHEA:15402"/>
    </physiologicalReaction>
</comment>